<feature type="compositionally biased region" description="Low complexity" evidence="1">
    <location>
        <begin position="92"/>
        <end position="101"/>
    </location>
</feature>
<feature type="region of interest" description="Disordered" evidence="1">
    <location>
        <begin position="1"/>
        <end position="114"/>
    </location>
</feature>
<evidence type="ECO:0000313" key="3">
    <source>
        <dbReference type="Proteomes" id="UP000265520"/>
    </source>
</evidence>
<evidence type="ECO:0000313" key="2">
    <source>
        <dbReference type="EMBL" id="MCI11387.1"/>
    </source>
</evidence>
<name>A0A392PIC0_9FABA</name>
<dbReference type="AlphaFoldDB" id="A0A392PIC0"/>
<accession>A0A392PIC0</accession>
<feature type="compositionally biased region" description="Polar residues" evidence="1">
    <location>
        <begin position="74"/>
        <end position="88"/>
    </location>
</feature>
<dbReference type="EMBL" id="LXQA010079969">
    <property type="protein sequence ID" value="MCI11387.1"/>
    <property type="molecule type" value="Genomic_DNA"/>
</dbReference>
<protein>
    <submittedName>
        <fullName evidence="2">CHD3-type chromatin-remodeling factor PICKLE-like</fullName>
    </submittedName>
</protein>
<feature type="compositionally biased region" description="Acidic residues" evidence="1">
    <location>
        <begin position="1"/>
        <end position="29"/>
    </location>
</feature>
<keyword evidence="3" id="KW-1185">Reference proteome</keyword>
<sequence>MVFVEEDDLAGLEDVSSDEDDSYEAELTDGDSNSTGTTTSRRPYKKKARSMYSHLSEERQHDVMDDHLGKSRSRCLSPTHPSKRSFSWSPVRASSFRASSRSNRRRSYSRSASP</sequence>
<proteinExistence type="predicted"/>
<comment type="caution">
    <text evidence="2">The sequence shown here is derived from an EMBL/GenBank/DDBJ whole genome shotgun (WGS) entry which is preliminary data.</text>
</comment>
<evidence type="ECO:0000256" key="1">
    <source>
        <dbReference type="SAM" id="MobiDB-lite"/>
    </source>
</evidence>
<organism evidence="2 3">
    <name type="scientific">Trifolium medium</name>
    <dbReference type="NCBI Taxonomy" id="97028"/>
    <lineage>
        <taxon>Eukaryota</taxon>
        <taxon>Viridiplantae</taxon>
        <taxon>Streptophyta</taxon>
        <taxon>Embryophyta</taxon>
        <taxon>Tracheophyta</taxon>
        <taxon>Spermatophyta</taxon>
        <taxon>Magnoliopsida</taxon>
        <taxon>eudicotyledons</taxon>
        <taxon>Gunneridae</taxon>
        <taxon>Pentapetalae</taxon>
        <taxon>rosids</taxon>
        <taxon>fabids</taxon>
        <taxon>Fabales</taxon>
        <taxon>Fabaceae</taxon>
        <taxon>Papilionoideae</taxon>
        <taxon>50 kb inversion clade</taxon>
        <taxon>NPAAA clade</taxon>
        <taxon>Hologalegina</taxon>
        <taxon>IRL clade</taxon>
        <taxon>Trifolieae</taxon>
        <taxon>Trifolium</taxon>
    </lineage>
</organism>
<reference evidence="2 3" key="1">
    <citation type="journal article" date="2018" name="Front. Plant Sci.">
        <title>Red Clover (Trifolium pratense) and Zigzag Clover (T. medium) - A Picture of Genomic Similarities and Differences.</title>
        <authorList>
            <person name="Dluhosova J."/>
            <person name="Istvanek J."/>
            <person name="Nedelnik J."/>
            <person name="Repkova J."/>
        </authorList>
    </citation>
    <scope>NUCLEOTIDE SEQUENCE [LARGE SCALE GENOMIC DNA]</scope>
    <source>
        <strain evidence="3">cv. 10/8</strain>
        <tissue evidence="2">Leaf</tissue>
    </source>
</reference>
<feature type="compositionally biased region" description="Low complexity" evidence="1">
    <location>
        <begin position="30"/>
        <end position="40"/>
    </location>
</feature>
<feature type="non-terminal residue" evidence="2">
    <location>
        <position position="114"/>
    </location>
</feature>
<dbReference type="Proteomes" id="UP000265520">
    <property type="component" value="Unassembled WGS sequence"/>
</dbReference>
<feature type="compositionally biased region" description="Basic and acidic residues" evidence="1">
    <location>
        <begin position="55"/>
        <end position="69"/>
    </location>
</feature>